<dbReference type="RefSeq" id="WP_152762273.1">
    <property type="nucleotide sequence ID" value="NZ_WHLY01000002.1"/>
</dbReference>
<reference evidence="7 8" key="1">
    <citation type="submission" date="2019-10" db="EMBL/GenBank/DDBJ databases">
        <title>Draft Genome Sequence of Cytophagaceae sp. SJW1-29.</title>
        <authorList>
            <person name="Choi A."/>
        </authorList>
    </citation>
    <scope>NUCLEOTIDE SEQUENCE [LARGE SCALE GENOMIC DNA]</scope>
    <source>
        <strain evidence="7 8">SJW1-29</strain>
    </source>
</reference>
<dbReference type="PROSITE" id="PS00678">
    <property type="entry name" value="WD_REPEATS_1"/>
    <property type="match status" value="1"/>
</dbReference>
<gene>
    <name evidence="7" type="ORF">GBK04_18695</name>
</gene>
<dbReference type="InterPro" id="IPR036322">
    <property type="entry name" value="WD40_repeat_dom_sf"/>
</dbReference>
<feature type="transmembrane region" description="Helical" evidence="5">
    <location>
        <begin position="480"/>
        <end position="502"/>
    </location>
</feature>
<dbReference type="InterPro" id="IPR015943">
    <property type="entry name" value="WD40/YVTN_repeat-like_dom_sf"/>
</dbReference>
<feature type="repeat" description="WD" evidence="3">
    <location>
        <begin position="787"/>
        <end position="822"/>
    </location>
</feature>
<feature type="repeat" description="WD" evidence="3">
    <location>
        <begin position="967"/>
        <end position="1008"/>
    </location>
</feature>
<comment type="caution">
    <text evidence="7">The sequence shown here is derived from an EMBL/GenBank/DDBJ whole genome shotgun (WGS) entry which is preliminary data.</text>
</comment>
<evidence type="ECO:0000313" key="7">
    <source>
        <dbReference type="EMBL" id="MPR35322.1"/>
    </source>
</evidence>
<dbReference type="PANTHER" id="PTHR19879:SF9">
    <property type="entry name" value="TRANSCRIPTION INITIATION FACTOR TFIID SUBUNIT 5"/>
    <property type="match status" value="1"/>
</dbReference>
<dbReference type="InterPro" id="IPR019775">
    <property type="entry name" value="WD40_repeat_CS"/>
</dbReference>
<evidence type="ECO:0000313" key="8">
    <source>
        <dbReference type="Proteomes" id="UP000479293"/>
    </source>
</evidence>
<dbReference type="PANTHER" id="PTHR19879">
    <property type="entry name" value="TRANSCRIPTION INITIATION FACTOR TFIID"/>
    <property type="match status" value="1"/>
</dbReference>
<name>A0A7C9BC60_9BACT</name>
<feature type="coiled-coil region" evidence="4">
    <location>
        <begin position="511"/>
        <end position="560"/>
    </location>
</feature>
<keyword evidence="2" id="KW-0677">Repeat</keyword>
<evidence type="ECO:0000259" key="6">
    <source>
        <dbReference type="Pfam" id="PF20703"/>
    </source>
</evidence>
<keyword evidence="8" id="KW-1185">Reference proteome</keyword>
<dbReference type="CDD" id="cd00200">
    <property type="entry name" value="WD40"/>
    <property type="match status" value="1"/>
</dbReference>
<dbReference type="InterPro" id="IPR027417">
    <property type="entry name" value="P-loop_NTPase"/>
</dbReference>
<dbReference type="PROSITE" id="PS50082">
    <property type="entry name" value="WD_REPEATS_2"/>
    <property type="match status" value="4"/>
</dbReference>
<sequence>MSTRINPFPGLRSFESQDSDLFFGRENHIRELRNKLSATRFLAIVASSGSGKSSLIKAGLVPSLKREKLSGTASEDWNIILFKPGAAPIRSLAQALRKNVSGSESGFEGLEAELRAGASPVHELMLRTFPDRSTLLVIDQFEEVFRYGSTDENSETAQLIGAIMEMVRQPDSPVYVVLTMRSDYLDNCTNYEGFTEMINRGYYLLPKMNPGEIRQAIVLPIEARGATITSELTNRLIGEIGSSYDSLPILQHALMRTWDYWENQHTPQPIDKTHYEAIGTMQEAISRHAEEIYHALPDAKSQLATEKLFKSLIELAPGDIGVMRPMRLRKIMRVTGLSEELLTDVINRLRQQGVSFLTPSYTQKIDQESFIDISLEKIMILWDRLRGWISEETESAKLYRKIGLAAQLNQAGKTGLLVNPELQLGIKWLRDEQPTLEWAEKYDPYFERVVNYLDNSLIQYENTIKDSEDKQKRELKRARYFAIVMGVGSLMSLLFLVISLVLRYDAEQSRKQSVEKEKLALAERKRAEEQTRESISQKRIAEQQETIAEEQRLLTEEQRAIAVREQRTAEVKRLEAEIARGIAIVEKTKADSAQKRAEMQKDLAVKSRALADLLRIQADSSRREAQTSQKDAEAQRGRAVARSVAIQSYQMSDNSQEGLPALLAAQSFRLNLRTGGRKDNPDIFKALAKVADTQTILRWHNGEVRTVIRQPGSDTYASAGDDGTVKVWNADLGRHPGVQTFSTGDKKVPLRSLAFSKDGSQLVAGSATGALYAWATAQPAGGPSKVIQAHSGVINSVLVNPVSGQLVTVGGDGAVRTWKITSAGPDSVQNVKSGMEFFCARLTPDGKYLACGASQGRVAVFDLADLGKAPDIHSYFGFGNRVTALAFSPDGTSLITANSAGMLYQLGFSGKTIDRIGSPLSGRHTSPVNDIVFSPDGTLMATCSYDWTVHLWNYENIANRQVQPILLDDFDTWVFGVAFSKDSKQLLACGADRTVRVWDIDPDSLYQQVLRKVDRDLTQDEWNRYIGRDVPYEKSVKKSDVQ</sequence>
<accession>A0A7C9BC60</accession>
<keyword evidence="5" id="KW-0812">Transmembrane</keyword>
<evidence type="ECO:0000256" key="1">
    <source>
        <dbReference type="ARBA" id="ARBA00022574"/>
    </source>
</evidence>
<evidence type="ECO:0000256" key="5">
    <source>
        <dbReference type="SAM" id="Phobius"/>
    </source>
</evidence>
<evidence type="ECO:0000256" key="4">
    <source>
        <dbReference type="SAM" id="Coils"/>
    </source>
</evidence>
<keyword evidence="5" id="KW-0472">Membrane</keyword>
<dbReference type="InterPro" id="IPR001680">
    <property type="entry name" value="WD40_rpt"/>
</dbReference>
<dbReference type="Proteomes" id="UP000479293">
    <property type="component" value="Unassembled WGS sequence"/>
</dbReference>
<keyword evidence="4" id="KW-0175">Coiled coil</keyword>
<dbReference type="AlphaFoldDB" id="A0A7C9BC60"/>
<feature type="repeat" description="WD" evidence="3">
    <location>
        <begin position="697"/>
        <end position="729"/>
    </location>
</feature>
<feature type="domain" description="Novel STAND NTPase 1" evidence="6">
    <location>
        <begin position="7"/>
        <end position="408"/>
    </location>
</feature>
<dbReference type="InterPro" id="IPR049052">
    <property type="entry name" value="nSTAND1"/>
</dbReference>
<dbReference type="SUPFAM" id="SSF50978">
    <property type="entry name" value="WD40 repeat-like"/>
    <property type="match status" value="1"/>
</dbReference>
<dbReference type="EMBL" id="WHLY01000002">
    <property type="protein sequence ID" value="MPR35322.1"/>
    <property type="molecule type" value="Genomic_DNA"/>
</dbReference>
<dbReference type="SMART" id="SM00320">
    <property type="entry name" value="WD40"/>
    <property type="match status" value="7"/>
</dbReference>
<protein>
    <recommendedName>
        <fullName evidence="6">Novel STAND NTPase 1 domain-containing protein</fullName>
    </recommendedName>
</protein>
<dbReference type="SUPFAM" id="SSF52540">
    <property type="entry name" value="P-loop containing nucleoside triphosphate hydrolases"/>
    <property type="match status" value="1"/>
</dbReference>
<keyword evidence="1 3" id="KW-0853">WD repeat</keyword>
<evidence type="ECO:0000256" key="3">
    <source>
        <dbReference type="PROSITE-ProRule" id="PRU00221"/>
    </source>
</evidence>
<dbReference type="Gene3D" id="3.40.50.300">
    <property type="entry name" value="P-loop containing nucleotide triphosphate hydrolases"/>
    <property type="match status" value="1"/>
</dbReference>
<evidence type="ECO:0000256" key="2">
    <source>
        <dbReference type="ARBA" id="ARBA00022737"/>
    </source>
</evidence>
<dbReference type="Pfam" id="PF20703">
    <property type="entry name" value="nSTAND1"/>
    <property type="match status" value="1"/>
</dbReference>
<dbReference type="Pfam" id="PF00400">
    <property type="entry name" value="WD40"/>
    <property type="match status" value="5"/>
</dbReference>
<feature type="repeat" description="WD" evidence="3">
    <location>
        <begin position="921"/>
        <end position="962"/>
    </location>
</feature>
<keyword evidence="5" id="KW-1133">Transmembrane helix</keyword>
<dbReference type="PROSITE" id="PS50294">
    <property type="entry name" value="WD_REPEATS_REGION"/>
    <property type="match status" value="4"/>
</dbReference>
<dbReference type="Gene3D" id="2.130.10.10">
    <property type="entry name" value="YVTN repeat-like/Quinoprotein amine dehydrogenase"/>
    <property type="match status" value="2"/>
</dbReference>
<organism evidence="7 8">
    <name type="scientific">Salmonirosea aquatica</name>
    <dbReference type="NCBI Taxonomy" id="2654236"/>
    <lineage>
        <taxon>Bacteria</taxon>
        <taxon>Pseudomonadati</taxon>
        <taxon>Bacteroidota</taxon>
        <taxon>Cytophagia</taxon>
        <taxon>Cytophagales</taxon>
        <taxon>Spirosomataceae</taxon>
        <taxon>Salmonirosea</taxon>
    </lineage>
</organism>
<proteinExistence type="predicted"/>